<name>A0ABU3PJZ6_9CORY</name>
<dbReference type="InterPro" id="IPR002104">
    <property type="entry name" value="Integrase_catalytic"/>
</dbReference>
<evidence type="ECO:0000313" key="6">
    <source>
        <dbReference type="Proteomes" id="UP001265983"/>
    </source>
</evidence>
<dbReference type="InterPro" id="IPR011010">
    <property type="entry name" value="DNA_brk_join_enz"/>
</dbReference>
<keyword evidence="6" id="KW-1185">Reference proteome</keyword>
<dbReference type="Pfam" id="PF00589">
    <property type="entry name" value="Phage_integrase"/>
    <property type="match status" value="1"/>
</dbReference>
<dbReference type="Gene3D" id="1.10.443.10">
    <property type="entry name" value="Intergrase catalytic core"/>
    <property type="match status" value="1"/>
</dbReference>
<evidence type="ECO:0000313" key="5">
    <source>
        <dbReference type="EMBL" id="MDT9410059.1"/>
    </source>
</evidence>
<comment type="similarity">
    <text evidence="1">Belongs to the 'phage' integrase family.</text>
</comment>
<dbReference type="Gene3D" id="1.10.150.130">
    <property type="match status" value="1"/>
</dbReference>
<evidence type="ECO:0000256" key="2">
    <source>
        <dbReference type="ARBA" id="ARBA00023125"/>
    </source>
</evidence>
<dbReference type="InterPro" id="IPR050090">
    <property type="entry name" value="Tyrosine_recombinase_XerCD"/>
</dbReference>
<accession>A0ABU3PJZ6</accession>
<dbReference type="PANTHER" id="PTHR30349">
    <property type="entry name" value="PHAGE INTEGRASE-RELATED"/>
    <property type="match status" value="1"/>
</dbReference>
<protein>
    <submittedName>
        <fullName evidence="5">Site-specific integrase</fullName>
    </submittedName>
</protein>
<reference evidence="5 6" key="1">
    <citation type="submission" date="2023-03" db="EMBL/GenBank/DDBJ databases">
        <title>Whole genome sequence of the first Corynebacterium rouxii strains isolated in Brazil: a recent member of Corynebacterium diphtheriae complex.</title>
        <authorList>
            <person name="Vieira V."/>
            <person name="Ramos J.N."/>
            <person name="Araujo M.R.B."/>
            <person name="Baio P.V."/>
            <person name="Sant'Anna L.O."/>
            <person name="Veras J.F.C."/>
            <person name="Vieira E.M.D."/>
            <person name="Sousa M.A.B."/>
            <person name="Camargo C.H."/>
            <person name="Sacchi C.T."/>
            <person name="Campos K.R."/>
            <person name="Santos M.B.N."/>
            <person name="Bokermann S."/>
            <person name="Alvim L.B."/>
            <person name="Santos L.S."/>
            <person name="Mattos-Guaraldi A.L."/>
        </authorList>
    </citation>
    <scope>NUCLEOTIDE SEQUENCE [LARGE SCALE GENOMIC DNA]</scope>
    <source>
        <strain evidence="5 6">70862</strain>
    </source>
</reference>
<sequence>MYNTNKVDRLSSGKYRARYSYRGKRYSKTFLNARMAQAWLDSEDFYIQSCERNGERYESPKQREAVQVVERMTLNEWFDLEYMQRTDITHSTKQTNSNLWLHMVRPYIGEMRLTAITKKDVLDYATQNQNRAKSKDHAATVYKLLSSVLNRAVKFERIQTNPCQYPEFGRRPKPKQKELLTTDQLAVVLREVGKHYELAIKLAAACSLRVGEWSELRKKDVQIRRKGNDPVAAVVHVERSVSTDKGKEVIGKPKTEAGIRSVSVPNWLVKELATHVDALPGAESLLFIRPCGKRITRQSFNKVLTRAGRVAGYVRDDLTTHQLRHFGATEFLRAGGNVKDVQARLGHTTSEMAMRYLHASQRRDEEIANSVPVFVAAPAVESEG</sequence>
<dbReference type="PROSITE" id="PS51898">
    <property type="entry name" value="TYR_RECOMBINASE"/>
    <property type="match status" value="1"/>
</dbReference>
<evidence type="ECO:0000256" key="1">
    <source>
        <dbReference type="ARBA" id="ARBA00008857"/>
    </source>
</evidence>
<dbReference type="CDD" id="cd01189">
    <property type="entry name" value="INT_ICEBs1_C_like"/>
    <property type="match status" value="1"/>
</dbReference>
<dbReference type="InterPro" id="IPR013762">
    <property type="entry name" value="Integrase-like_cat_sf"/>
</dbReference>
<dbReference type="RefSeq" id="WP_315643124.1">
    <property type="nucleotide sequence ID" value="NZ_JARUHM010000003.1"/>
</dbReference>
<proteinExistence type="inferred from homology"/>
<organism evidence="5 6">
    <name type="scientific">Corynebacterium rouxii</name>
    <dbReference type="NCBI Taxonomy" id="2719119"/>
    <lineage>
        <taxon>Bacteria</taxon>
        <taxon>Bacillati</taxon>
        <taxon>Actinomycetota</taxon>
        <taxon>Actinomycetes</taxon>
        <taxon>Mycobacteriales</taxon>
        <taxon>Corynebacteriaceae</taxon>
        <taxon>Corynebacterium</taxon>
    </lineage>
</organism>
<evidence type="ECO:0000259" key="4">
    <source>
        <dbReference type="PROSITE" id="PS51898"/>
    </source>
</evidence>
<comment type="caution">
    <text evidence="5">The sequence shown here is derived from an EMBL/GenBank/DDBJ whole genome shotgun (WGS) entry which is preliminary data.</text>
</comment>
<dbReference type="InterPro" id="IPR010998">
    <property type="entry name" value="Integrase_recombinase_N"/>
</dbReference>
<evidence type="ECO:0000256" key="3">
    <source>
        <dbReference type="ARBA" id="ARBA00023172"/>
    </source>
</evidence>
<dbReference type="EMBL" id="JARUHM010000003">
    <property type="protein sequence ID" value="MDT9410059.1"/>
    <property type="molecule type" value="Genomic_DNA"/>
</dbReference>
<keyword evidence="2" id="KW-0238">DNA-binding</keyword>
<dbReference type="PANTHER" id="PTHR30349:SF64">
    <property type="entry name" value="PROPHAGE INTEGRASE INTD-RELATED"/>
    <property type="match status" value="1"/>
</dbReference>
<dbReference type="Proteomes" id="UP001265983">
    <property type="component" value="Unassembled WGS sequence"/>
</dbReference>
<gene>
    <name evidence="5" type="ORF">P8T80_01405</name>
</gene>
<keyword evidence="3" id="KW-0233">DNA recombination</keyword>
<feature type="domain" description="Tyr recombinase" evidence="4">
    <location>
        <begin position="175"/>
        <end position="369"/>
    </location>
</feature>
<dbReference type="SUPFAM" id="SSF56349">
    <property type="entry name" value="DNA breaking-rejoining enzymes"/>
    <property type="match status" value="1"/>
</dbReference>